<evidence type="ECO:0000313" key="3">
    <source>
        <dbReference type="Proteomes" id="UP000235589"/>
    </source>
</evidence>
<gene>
    <name evidence="2" type="ORF">B9O19_01222</name>
</gene>
<accession>A0A2K9P288</accession>
<organism evidence="2 3">
    <name type="scientific">Monoglobus pectinilyticus</name>
    <dbReference type="NCBI Taxonomy" id="1981510"/>
    <lineage>
        <taxon>Bacteria</taxon>
        <taxon>Bacillati</taxon>
        <taxon>Bacillota</taxon>
        <taxon>Clostridia</taxon>
        <taxon>Monoglobales</taxon>
        <taxon>Monoglobaceae</taxon>
        <taxon>Monoglobus</taxon>
    </lineage>
</organism>
<dbReference type="KEGG" id="mpec:B9O19_01222"/>
<evidence type="ECO:0000259" key="1">
    <source>
        <dbReference type="Pfam" id="PF13443"/>
    </source>
</evidence>
<evidence type="ECO:0000313" key="2">
    <source>
        <dbReference type="EMBL" id="AUO19383.1"/>
    </source>
</evidence>
<dbReference type="Pfam" id="PF13443">
    <property type="entry name" value="HTH_26"/>
    <property type="match status" value="1"/>
</dbReference>
<sequence>MTGMGYSQVQRYCDNKVTRIDLSVLERICTVLPNCNLNDLIKLTR</sequence>
<feature type="domain" description="HTH cro/C1-type" evidence="1">
    <location>
        <begin position="2"/>
        <end position="43"/>
    </location>
</feature>
<proteinExistence type="predicted"/>
<reference evidence="2 3" key="1">
    <citation type="submission" date="2017-04" db="EMBL/GenBank/DDBJ databases">
        <title>Monoglobus pectinilyticus 14 draft genome.</title>
        <authorList>
            <person name="Kim C."/>
            <person name="Rosendale D.I."/>
            <person name="Kelly W.J."/>
            <person name="Tannock G.W."/>
            <person name="Patchett M.L."/>
            <person name="Jordens J.Z."/>
        </authorList>
    </citation>
    <scope>NUCLEOTIDE SEQUENCE [LARGE SCALE GENOMIC DNA]</scope>
    <source>
        <strain evidence="2 3">14</strain>
    </source>
</reference>
<dbReference type="AlphaFoldDB" id="A0A2K9P288"/>
<dbReference type="EMBL" id="CP020991">
    <property type="protein sequence ID" value="AUO19383.1"/>
    <property type="molecule type" value="Genomic_DNA"/>
</dbReference>
<keyword evidence="3" id="KW-1185">Reference proteome</keyword>
<dbReference type="OrthoDB" id="9805309at2"/>
<dbReference type="Proteomes" id="UP000235589">
    <property type="component" value="Chromosome"/>
</dbReference>
<protein>
    <recommendedName>
        <fullName evidence="1">HTH cro/C1-type domain-containing protein</fullName>
    </recommendedName>
</protein>
<name>A0A2K9P288_9FIRM</name>
<dbReference type="InterPro" id="IPR001387">
    <property type="entry name" value="Cro/C1-type_HTH"/>
</dbReference>